<dbReference type="Proteomes" id="UP000553980">
    <property type="component" value="Unassembled WGS sequence"/>
</dbReference>
<organism evidence="3 4">
    <name type="scientific">Brucella pecoris</name>
    <dbReference type="NCBI Taxonomy" id="867683"/>
    <lineage>
        <taxon>Bacteria</taxon>
        <taxon>Pseudomonadati</taxon>
        <taxon>Pseudomonadota</taxon>
        <taxon>Alphaproteobacteria</taxon>
        <taxon>Hyphomicrobiales</taxon>
        <taxon>Brucellaceae</taxon>
        <taxon>Brucella/Ochrobactrum group</taxon>
        <taxon>Brucella</taxon>
    </lineage>
</organism>
<dbReference type="EMBL" id="VEWK01000002">
    <property type="protein sequence ID" value="TNV14318.1"/>
    <property type="molecule type" value="Genomic_DNA"/>
</dbReference>
<sequence length="70" mass="7840">MTTPAESSRIGDKVFGWVVLIAFLAFLVHRPVFRLIEDISMTREELVIQLVPRAMTETAGYACRALHAPP</sequence>
<accession>A0A5C5CSU3</accession>
<reference evidence="3" key="2">
    <citation type="submission" date="2019-06" db="EMBL/GenBank/DDBJ databases">
        <authorList>
            <person name="Hu M."/>
        </authorList>
    </citation>
    <scope>NUCLEOTIDE SEQUENCE</scope>
    <source>
        <strain evidence="3">08RB2639</strain>
    </source>
</reference>
<dbReference type="AlphaFoldDB" id="A0A5C5CSU3"/>
<gene>
    <name evidence="3" type="ORF">FIB18_03510</name>
    <name evidence="2" type="ORF">GGQ79_000966</name>
</gene>
<comment type="caution">
    <text evidence="3">The sequence shown here is derived from an EMBL/GenBank/DDBJ whole genome shotgun (WGS) entry which is preliminary data.</text>
</comment>
<keyword evidence="1" id="KW-0812">Transmembrane</keyword>
<keyword evidence="1" id="KW-0472">Membrane</keyword>
<evidence type="ECO:0000313" key="2">
    <source>
        <dbReference type="EMBL" id="MBB4092481.1"/>
    </source>
</evidence>
<dbReference type="Proteomes" id="UP000313390">
    <property type="component" value="Unassembled WGS sequence"/>
</dbReference>
<dbReference type="RefSeq" id="WP_140019466.1">
    <property type="nucleotide sequence ID" value="NZ_JACIEX010000002.1"/>
</dbReference>
<reference evidence="2 5" key="3">
    <citation type="submission" date="2020-08" db="EMBL/GenBank/DDBJ databases">
        <title>Genomic Encyclopedia of Type Strains, Phase IV (KMG-IV): sequencing the most valuable type-strain genomes for metagenomic binning, comparative biology and taxonomic classification.</title>
        <authorList>
            <person name="Goeker M."/>
        </authorList>
    </citation>
    <scope>NUCLEOTIDE SEQUENCE [LARGE SCALE GENOMIC DNA]</scope>
    <source>
        <strain evidence="2 5">DSM 23868</strain>
    </source>
</reference>
<keyword evidence="5" id="KW-1185">Reference proteome</keyword>
<evidence type="ECO:0000313" key="5">
    <source>
        <dbReference type="Proteomes" id="UP000553980"/>
    </source>
</evidence>
<evidence type="ECO:0000313" key="3">
    <source>
        <dbReference type="EMBL" id="TNV14318.1"/>
    </source>
</evidence>
<reference evidence="3 4" key="1">
    <citation type="journal article" date="2011" name="Int. J. Syst. Evol. Microbiol.">
        <title>Ochrobactrum pecoris sp. nov., isolated from farm animals.</title>
        <authorList>
            <person name="Kampfer P."/>
            <person name="Huber B."/>
            <person name="Busse H.J."/>
            <person name="Scholz H.C."/>
            <person name="Tomaso H."/>
            <person name="Hotzel H."/>
            <person name="Melzer F."/>
        </authorList>
    </citation>
    <scope>NUCLEOTIDE SEQUENCE [LARGE SCALE GENOMIC DNA]</scope>
    <source>
        <strain evidence="3 4">08RB2639</strain>
    </source>
</reference>
<keyword evidence="1" id="KW-1133">Transmembrane helix</keyword>
<evidence type="ECO:0000256" key="1">
    <source>
        <dbReference type="SAM" id="Phobius"/>
    </source>
</evidence>
<protein>
    <submittedName>
        <fullName evidence="3">Uncharacterized protein</fullName>
    </submittedName>
</protein>
<name>A0A5C5CSU3_9HYPH</name>
<proteinExistence type="predicted"/>
<evidence type="ECO:0000313" key="4">
    <source>
        <dbReference type="Proteomes" id="UP000313390"/>
    </source>
</evidence>
<feature type="transmembrane region" description="Helical" evidence="1">
    <location>
        <begin position="14"/>
        <end position="33"/>
    </location>
</feature>
<dbReference type="EMBL" id="JACIEX010000002">
    <property type="protein sequence ID" value="MBB4092481.1"/>
    <property type="molecule type" value="Genomic_DNA"/>
</dbReference>